<feature type="domain" description="N-acetyltransferase" evidence="3">
    <location>
        <begin position="3"/>
        <end position="146"/>
    </location>
</feature>
<dbReference type="Pfam" id="PF13508">
    <property type="entry name" value="Acetyltransf_7"/>
    <property type="match status" value="1"/>
</dbReference>
<reference evidence="4 5" key="1">
    <citation type="submission" date="2019-07" db="EMBL/GenBank/DDBJ databases">
        <authorList>
            <person name="Kim J."/>
        </authorList>
    </citation>
    <scope>NUCLEOTIDE SEQUENCE [LARGE SCALE GENOMIC DNA]</scope>
    <source>
        <strain evidence="4 5">MJ1a</strain>
    </source>
</reference>
<dbReference type="InterPro" id="IPR016181">
    <property type="entry name" value="Acyl_CoA_acyltransferase"/>
</dbReference>
<dbReference type="EMBL" id="VOEI01000001">
    <property type="protein sequence ID" value="TWR28400.1"/>
    <property type="molecule type" value="Genomic_DNA"/>
</dbReference>
<protein>
    <submittedName>
        <fullName evidence="4">Acetyltransferase</fullName>
    </submittedName>
</protein>
<dbReference type="InterPro" id="IPR000182">
    <property type="entry name" value="GNAT_dom"/>
</dbReference>
<name>A0A563UAN0_9SPHI</name>
<dbReference type="SUPFAM" id="SSF55729">
    <property type="entry name" value="Acyl-CoA N-acyltransferases (Nat)"/>
    <property type="match status" value="1"/>
</dbReference>
<dbReference type="OrthoDB" id="9789605at2"/>
<proteinExistence type="predicted"/>
<dbReference type="NCBIfam" id="NF007807">
    <property type="entry name" value="PRK10514.1"/>
    <property type="match status" value="1"/>
</dbReference>
<sequence>MQTTIRQPQISEYPLLLDLWEASVRATHHFLAEGDIGFYRPLVATYLPLLKVYCAADDNDIQGFIAIGEEMIQALFVHPEARGKGIGKLLIDHAIVQLNIIKVDVNEQNQQALGFYERLGFRVIGRSEIDGAGKPYPILNMELNYELSDYLRP</sequence>
<dbReference type="Gene3D" id="3.40.630.30">
    <property type="match status" value="1"/>
</dbReference>
<comment type="caution">
    <text evidence="4">The sequence shown here is derived from an EMBL/GenBank/DDBJ whole genome shotgun (WGS) entry which is preliminary data.</text>
</comment>
<dbReference type="RefSeq" id="WP_146269194.1">
    <property type="nucleotide sequence ID" value="NZ_VOEI01000001.1"/>
</dbReference>
<evidence type="ECO:0000259" key="3">
    <source>
        <dbReference type="PROSITE" id="PS51186"/>
    </source>
</evidence>
<evidence type="ECO:0000313" key="5">
    <source>
        <dbReference type="Proteomes" id="UP000318010"/>
    </source>
</evidence>
<evidence type="ECO:0000256" key="2">
    <source>
        <dbReference type="ARBA" id="ARBA00023315"/>
    </source>
</evidence>
<dbReference type="AlphaFoldDB" id="A0A563UAN0"/>
<dbReference type="PROSITE" id="PS51186">
    <property type="entry name" value="GNAT"/>
    <property type="match status" value="1"/>
</dbReference>
<dbReference type="Proteomes" id="UP000318010">
    <property type="component" value="Unassembled WGS sequence"/>
</dbReference>
<evidence type="ECO:0000256" key="1">
    <source>
        <dbReference type="ARBA" id="ARBA00022679"/>
    </source>
</evidence>
<dbReference type="CDD" id="cd04301">
    <property type="entry name" value="NAT_SF"/>
    <property type="match status" value="1"/>
</dbReference>
<organism evidence="4 5">
    <name type="scientific">Mucilaginibacter achroorhodeus</name>
    <dbReference type="NCBI Taxonomy" id="2599294"/>
    <lineage>
        <taxon>Bacteria</taxon>
        <taxon>Pseudomonadati</taxon>
        <taxon>Bacteroidota</taxon>
        <taxon>Sphingobacteriia</taxon>
        <taxon>Sphingobacteriales</taxon>
        <taxon>Sphingobacteriaceae</taxon>
        <taxon>Mucilaginibacter</taxon>
    </lineage>
</organism>
<evidence type="ECO:0000313" key="4">
    <source>
        <dbReference type="EMBL" id="TWR28400.1"/>
    </source>
</evidence>
<dbReference type="PANTHER" id="PTHR43800">
    <property type="entry name" value="PEPTIDYL-LYSINE N-ACETYLTRANSFERASE YJAB"/>
    <property type="match status" value="1"/>
</dbReference>
<gene>
    <name evidence="4" type="ORF">FPZ42_04055</name>
</gene>
<dbReference type="GO" id="GO:0016747">
    <property type="term" value="F:acyltransferase activity, transferring groups other than amino-acyl groups"/>
    <property type="evidence" value="ECO:0007669"/>
    <property type="project" value="InterPro"/>
</dbReference>
<keyword evidence="5" id="KW-1185">Reference proteome</keyword>
<keyword evidence="1 4" id="KW-0808">Transferase</keyword>
<keyword evidence="2" id="KW-0012">Acyltransferase</keyword>
<accession>A0A563UAN0</accession>
<dbReference type="PANTHER" id="PTHR43800:SF1">
    <property type="entry name" value="PEPTIDYL-LYSINE N-ACETYLTRANSFERASE YJAB"/>
    <property type="match status" value="1"/>
</dbReference>